<evidence type="ECO:0000313" key="8">
    <source>
        <dbReference type="EMBL" id="CAD7655847.1"/>
    </source>
</evidence>
<keyword evidence="9" id="KW-1185">Reference proteome</keyword>
<name>A0A7R9QRI1_9ACAR</name>
<sequence length="282" mass="32198">MKTLEVMRVMAVVTAFHTKRLLSAFIALILVFIALTFVTFQYMNGNIEDKSMAPVFGHSRSQTWDVFEKSSSSRISRIQTYCNPFTSIALNEELFNISAVISDLRLSQVSVVIRHGDRGPLRAVRNLSSISCDPFNAYKWTHFHSLFKSYFIETKDKLKYLSKTYAKSPKSRCELGGLTKYGCVQHLTLGSLLSQIYGNQLNISSSHVKVYSTPYTRTYQSALAFVYGFLRPKSTIDFNKFPHIITTFGTYFCMPFHVMTRDVLPSMTLKNSFLTLNIMENN</sequence>
<dbReference type="GO" id="GO:0006024">
    <property type="term" value="P:glycosaminoglycan biosynthetic process"/>
    <property type="evidence" value="ECO:0007669"/>
    <property type="project" value="TreeGrafter"/>
</dbReference>
<organism evidence="8">
    <name type="scientific">Oppiella nova</name>
    <dbReference type="NCBI Taxonomy" id="334625"/>
    <lineage>
        <taxon>Eukaryota</taxon>
        <taxon>Metazoa</taxon>
        <taxon>Ecdysozoa</taxon>
        <taxon>Arthropoda</taxon>
        <taxon>Chelicerata</taxon>
        <taxon>Arachnida</taxon>
        <taxon>Acari</taxon>
        <taxon>Acariformes</taxon>
        <taxon>Sarcoptiformes</taxon>
        <taxon>Oribatida</taxon>
        <taxon>Brachypylina</taxon>
        <taxon>Oppioidea</taxon>
        <taxon>Oppiidae</taxon>
        <taxon>Oppiella</taxon>
    </lineage>
</organism>
<evidence type="ECO:0000313" key="9">
    <source>
        <dbReference type="Proteomes" id="UP000728032"/>
    </source>
</evidence>
<dbReference type="EMBL" id="OC924980">
    <property type="protein sequence ID" value="CAD7655847.1"/>
    <property type="molecule type" value="Genomic_DNA"/>
</dbReference>
<evidence type="ECO:0000256" key="5">
    <source>
        <dbReference type="ARBA" id="ARBA00040357"/>
    </source>
</evidence>
<dbReference type="SUPFAM" id="SSF53254">
    <property type="entry name" value="Phosphoglycerate mutase-like"/>
    <property type="match status" value="1"/>
</dbReference>
<feature type="transmembrane region" description="Helical" evidence="7">
    <location>
        <begin position="21"/>
        <end position="43"/>
    </location>
</feature>
<comment type="catalytic activity">
    <reaction evidence="4">
        <text>3-O-[beta-D-GlcA-(1-&gt;3)-beta-D-Gal-(1-&gt;3)-beta-D-Gal-(1-&gt;4)-beta-D-2-O-P-Xyl]-L-seryl-[protein] + H2O = 3-O-(beta-D-GlcA-(1-&gt;3)-beta-D-Gal-(1-&gt;3)-beta-D-Gal-(1-&gt;4)-beta-D-Xyl)-L-seryl-[protein] + phosphate</text>
        <dbReference type="Rhea" id="RHEA:56512"/>
        <dbReference type="Rhea" id="RHEA-COMP:12573"/>
        <dbReference type="Rhea" id="RHEA-COMP:14559"/>
        <dbReference type="ChEBI" id="CHEBI:15377"/>
        <dbReference type="ChEBI" id="CHEBI:43474"/>
        <dbReference type="ChEBI" id="CHEBI:132093"/>
        <dbReference type="ChEBI" id="CHEBI:140495"/>
    </reaction>
</comment>
<dbReference type="EMBL" id="CAJPVJ010010155">
    <property type="protein sequence ID" value="CAG2173034.1"/>
    <property type="molecule type" value="Genomic_DNA"/>
</dbReference>
<reference evidence="8" key="1">
    <citation type="submission" date="2020-11" db="EMBL/GenBank/DDBJ databases">
        <authorList>
            <person name="Tran Van P."/>
        </authorList>
    </citation>
    <scope>NUCLEOTIDE SEQUENCE</scope>
</reference>
<dbReference type="PANTHER" id="PTHR11567">
    <property type="entry name" value="ACID PHOSPHATASE-RELATED"/>
    <property type="match status" value="1"/>
</dbReference>
<comment type="similarity">
    <text evidence="2">Belongs to the histidine acid phosphatase family.</text>
</comment>
<dbReference type="InterPro" id="IPR029033">
    <property type="entry name" value="His_PPase_superfam"/>
</dbReference>
<keyword evidence="7" id="KW-1133">Transmembrane helix</keyword>
<dbReference type="GO" id="GO:0005794">
    <property type="term" value="C:Golgi apparatus"/>
    <property type="evidence" value="ECO:0007669"/>
    <property type="project" value="TreeGrafter"/>
</dbReference>
<dbReference type="PROSITE" id="PS00616">
    <property type="entry name" value="HIS_ACID_PHOSPHAT_1"/>
    <property type="match status" value="1"/>
</dbReference>
<keyword evidence="7" id="KW-0812">Transmembrane</keyword>
<dbReference type="InterPro" id="IPR050645">
    <property type="entry name" value="Histidine_acid_phosphatase"/>
</dbReference>
<keyword evidence="7" id="KW-0472">Membrane</keyword>
<keyword evidence="3" id="KW-0378">Hydrolase</keyword>
<dbReference type="Gene3D" id="3.40.50.1240">
    <property type="entry name" value="Phosphoglycerate mutase-like"/>
    <property type="match status" value="1"/>
</dbReference>
<dbReference type="AlphaFoldDB" id="A0A7R9QRI1"/>
<comment type="catalytic activity">
    <reaction evidence="1">
        <text>a phosphate monoester + H2O = an alcohol + phosphate</text>
        <dbReference type="Rhea" id="RHEA:15017"/>
        <dbReference type="ChEBI" id="CHEBI:15377"/>
        <dbReference type="ChEBI" id="CHEBI:30879"/>
        <dbReference type="ChEBI" id="CHEBI:43474"/>
        <dbReference type="ChEBI" id="CHEBI:67140"/>
        <dbReference type="EC" id="3.1.3.2"/>
    </reaction>
</comment>
<evidence type="ECO:0000256" key="2">
    <source>
        <dbReference type="ARBA" id="ARBA00005375"/>
    </source>
</evidence>
<dbReference type="Proteomes" id="UP000728032">
    <property type="component" value="Unassembled WGS sequence"/>
</dbReference>
<protein>
    <recommendedName>
        <fullName evidence="5">2-phosphoxylose phosphatase 1</fullName>
    </recommendedName>
    <alternativeName>
        <fullName evidence="6">Acid phosphatase-like protein 2</fullName>
    </alternativeName>
</protein>
<dbReference type="GO" id="GO:0003993">
    <property type="term" value="F:acid phosphatase activity"/>
    <property type="evidence" value="ECO:0007669"/>
    <property type="project" value="UniProtKB-EC"/>
</dbReference>
<dbReference type="OrthoDB" id="10262962at2759"/>
<evidence type="ECO:0000256" key="6">
    <source>
        <dbReference type="ARBA" id="ARBA00041499"/>
    </source>
</evidence>
<proteinExistence type="inferred from homology"/>
<evidence type="ECO:0000256" key="4">
    <source>
        <dbReference type="ARBA" id="ARBA00036311"/>
    </source>
</evidence>
<accession>A0A7R9QRI1</accession>
<evidence type="ECO:0000256" key="7">
    <source>
        <dbReference type="SAM" id="Phobius"/>
    </source>
</evidence>
<evidence type="ECO:0000256" key="1">
    <source>
        <dbReference type="ARBA" id="ARBA00000032"/>
    </source>
</evidence>
<dbReference type="InterPro" id="IPR000560">
    <property type="entry name" value="His_Pase_clade-2"/>
</dbReference>
<gene>
    <name evidence="8" type="ORF">ONB1V03_LOCUS12488</name>
</gene>
<dbReference type="GO" id="GO:0050650">
    <property type="term" value="P:chondroitin sulfate proteoglycan biosynthetic process"/>
    <property type="evidence" value="ECO:0007669"/>
    <property type="project" value="TreeGrafter"/>
</dbReference>
<dbReference type="InterPro" id="IPR033379">
    <property type="entry name" value="Acid_Pase_AS"/>
</dbReference>
<dbReference type="Pfam" id="PF00328">
    <property type="entry name" value="His_Phos_2"/>
    <property type="match status" value="1"/>
</dbReference>
<evidence type="ECO:0000256" key="3">
    <source>
        <dbReference type="ARBA" id="ARBA00022801"/>
    </source>
</evidence>
<dbReference type="PANTHER" id="PTHR11567:SF110">
    <property type="entry name" value="2-PHOSPHOXYLOSE PHOSPHATASE 1"/>
    <property type="match status" value="1"/>
</dbReference>